<protein>
    <submittedName>
        <fullName evidence="5">Transcriptional regulator, AraC family</fullName>
    </submittedName>
</protein>
<keyword evidence="2" id="KW-0238">DNA-binding</keyword>
<name>A0A1I3GTM1_9SPHI</name>
<gene>
    <name evidence="5" type="ORF">SAMN05444682_103100</name>
</gene>
<dbReference type="PROSITE" id="PS00041">
    <property type="entry name" value="HTH_ARAC_FAMILY_1"/>
    <property type="match status" value="1"/>
</dbReference>
<dbReference type="PANTHER" id="PTHR43280">
    <property type="entry name" value="ARAC-FAMILY TRANSCRIPTIONAL REGULATOR"/>
    <property type="match status" value="1"/>
</dbReference>
<proteinExistence type="predicted"/>
<evidence type="ECO:0000313" key="6">
    <source>
        <dbReference type="Proteomes" id="UP000198670"/>
    </source>
</evidence>
<dbReference type="Gene3D" id="2.60.120.10">
    <property type="entry name" value="Jelly Rolls"/>
    <property type="match status" value="1"/>
</dbReference>
<accession>A0A1I3GTM1</accession>
<dbReference type="RefSeq" id="WP_090625909.1">
    <property type="nucleotide sequence ID" value="NZ_FOQO01000003.1"/>
</dbReference>
<evidence type="ECO:0000256" key="1">
    <source>
        <dbReference type="ARBA" id="ARBA00023015"/>
    </source>
</evidence>
<dbReference type="Gene3D" id="1.10.10.60">
    <property type="entry name" value="Homeodomain-like"/>
    <property type="match status" value="2"/>
</dbReference>
<keyword evidence="1" id="KW-0805">Transcription regulation</keyword>
<reference evidence="5 6" key="1">
    <citation type="submission" date="2016-10" db="EMBL/GenBank/DDBJ databases">
        <authorList>
            <person name="de Groot N.N."/>
        </authorList>
    </citation>
    <scope>NUCLEOTIDE SEQUENCE [LARGE SCALE GENOMIC DNA]</scope>
    <source>
        <strain evidence="5 6">RK1</strain>
    </source>
</reference>
<dbReference type="GO" id="GO:0043565">
    <property type="term" value="F:sequence-specific DNA binding"/>
    <property type="evidence" value="ECO:0007669"/>
    <property type="project" value="InterPro"/>
</dbReference>
<dbReference type="SUPFAM" id="SSF51182">
    <property type="entry name" value="RmlC-like cupins"/>
    <property type="match status" value="1"/>
</dbReference>
<dbReference type="GO" id="GO:0003700">
    <property type="term" value="F:DNA-binding transcription factor activity"/>
    <property type="evidence" value="ECO:0007669"/>
    <property type="project" value="InterPro"/>
</dbReference>
<dbReference type="InterPro" id="IPR018062">
    <property type="entry name" value="HTH_AraC-typ_CS"/>
</dbReference>
<dbReference type="InterPro" id="IPR018060">
    <property type="entry name" value="HTH_AraC"/>
</dbReference>
<dbReference type="AlphaFoldDB" id="A0A1I3GTM1"/>
<feature type="domain" description="HTH araC/xylS-type" evidence="4">
    <location>
        <begin position="187"/>
        <end position="285"/>
    </location>
</feature>
<keyword evidence="3" id="KW-0804">Transcription</keyword>
<dbReference type="Pfam" id="PF12833">
    <property type="entry name" value="HTH_18"/>
    <property type="match status" value="1"/>
</dbReference>
<dbReference type="STRING" id="1477437.SAMN05444682_103100"/>
<evidence type="ECO:0000259" key="4">
    <source>
        <dbReference type="PROSITE" id="PS01124"/>
    </source>
</evidence>
<dbReference type="OrthoDB" id="9787988at2"/>
<evidence type="ECO:0000313" key="5">
    <source>
        <dbReference type="EMBL" id="SFI26691.1"/>
    </source>
</evidence>
<sequence length="296" mass="34486">MKIIEQRLPQDYDKSFIVFQERGQFFPYQWHYHPEYELVLVTQSTGRRMVGDHIGYFDKGDLVFMGPCLPHVWVNDARYMNGRAGQIANAIVIQFKPDFLGDKFLLIPEMERVRYLLGLSSRGLHIHGNARDKIALLMGQMLEMNGIQRLATLFSIFDTLVRTSDYEMLSSPGYIQHTRLDYSNRIDRVTEHIMRNFDREITLKEIASVAGMAVATFCIFFKEHYRMTFVEYINTIRIGYACKLLAESSLNIMEVAYRSGFNNLGNFNKRFRSVKRMTPTEYRKQIEVTPKTAAAL</sequence>
<keyword evidence="6" id="KW-1185">Reference proteome</keyword>
<dbReference type="SMART" id="SM00342">
    <property type="entry name" value="HTH_ARAC"/>
    <property type="match status" value="1"/>
</dbReference>
<dbReference type="InterPro" id="IPR009057">
    <property type="entry name" value="Homeodomain-like_sf"/>
</dbReference>
<dbReference type="PROSITE" id="PS01124">
    <property type="entry name" value="HTH_ARAC_FAMILY_2"/>
    <property type="match status" value="1"/>
</dbReference>
<dbReference type="InterPro" id="IPR011051">
    <property type="entry name" value="RmlC_Cupin_sf"/>
</dbReference>
<dbReference type="Proteomes" id="UP000198670">
    <property type="component" value="Unassembled WGS sequence"/>
</dbReference>
<dbReference type="PANTHER" id="PTHR43280:SF27">
    <property type="entry name" value="TRANSCRIPTIONAL REGULATOR MTLR"/>
    <property type="match status" value="1"/>
</dbReference>
<dbReference type="EMBL" id="FOQO01000003">
    <property type="protein sequence ID" value="SFI26691.1"/>
    <property type="molecule type" value="Genomic_DNA"/>
</dbReference>
<evidence type="ECO:0000256" key="2">
    <source>
        <dbReference type="ARBA" id="ARBA00023125"/>
    </source>
</evidence>
<organism evidence="5 6">
    <name type="scientific">Parapedobacter indicus</name>
    <dbReference type="NCBI Taxonomy" id="1477437"/>
    <lineage>
        <taxon>Bacteria</taxon>
        <taxon>Pseudomonadati</taxon>
        <taxon>Bacteroidota</taxon>
        <taxon>Sphingobacteriia</taxon>
        <taxon>Sphingobacteriales</taxon>
        <taxon>Sphingobacteriaceae</taxon>
        <taxon>Parapedobacter</taxon>
    </lineage>
</organism>
<dbReference type="InterPro" id="IPR014710">
    <property type="entry name" value="RmlC-like_jellyroll"/>
</dbReference>
<dbReference type="SUPFAM" id="SSF46689">
    <property type="entry name" value="Homeodomain-like"/>
    <property type="match status" value="2"/>
</dbReference>
<dbReference type="CDD" id="cd06976">
    <property type="entry name" value="cupin_MtlR-like_N"/>
    <property type="match status" value="1"/>
</dbReference>
<evidence type="ECO:0000256" key="3">
    <source>
        <dbReference type="ARBA" id="ARBA00023163"/>
    </source>
</evidence>